<organism evidence="2">
    <name type="scientific">Magnetococcus massalia (strain MO-1)</name>
    <dbReference type="NCBI Taxonomy" id="451514"/>
    <lineage>
        <taxon>Bacteria</taxon>
        <taxon>Pseudomonadati</taxon>
        <taxon>Pseudomonadota</taxon>
        <taxon>Magnetococcia</taxon>
        <taxon>Magnetococcales</taxon>
        <taxon>Magnetococcaceae</taxon>
        <taxon>Magnetococcus</taxon>
    </lineage>
</organism>
<dbReference type="SUPFAM" id="SSF52091">
    <property type="entry name" value="SpoIIaa-like"/>
    <property type="match status" value="1"/>
</dbReference>
<dbReference type="EMBL" id="LO017727">
    <property type="protein sequence ID" value="CRH07808.1"/>
    <property type="molecule type" value="Genomic_DNA"/>
</dbReference>
<protein>
    <submittedName>
        <fullName evidence="2">Putative anti-sigma-factor antagonist</fullName>
    </submittedName>
</protein>
<name>A0A1S7LMD2_MAGMO</name>
<dbReference type="InterPro" id="IPR002645">
    <property type="entry name" value="STAS_dom"/>
</dbReference>
<evidence type="ECO:0000259" key="1">
    <source>
        <dbReference type="Pfam" id="PF01740"/>
    </source>
</evidence>
<dbReference type="CDD" id="cd07043">
    <property type="entry name" value="STAS_anti-anti-sigma_factors"/>
    <property type="match status" value="1"/>
</dbReference>
<sequence>MLTIEQEIEEEAIKIMLQGRFDVTSSDKFQGLYSDHPPGLIYKVYLEKVTFMDSAAFGFLHGLKHHAGKYGEVYLYNPAGDVVDILRTMGAYQTFNVIVENQQIPDIGHDDGMGF</sequence>
<dbReference type="Pfam" id="PF01740">
    <property type="entry name" value="STAS"/>
    <property type="match status" value="1"/>
</dbReference>
<evidence type="ECO:0000313" key="2">
    <source>
        <dbReference type="EMBL" id="CRH07808.1"/>
    </source>
</evidence>
<feature type="domain" description="STAS" evidence="1">
    <location>
        <begin position="10"/>
        <end position="96"/>
    </location>
</feature>
<gene>
    <name evidence="2" type="ORF">MAGMO_3676</name>
</gene>
<accession>A0A1S7LMD2</accession>
<dbReference type="AlphaFoldDB" id="A0A1S7LMD2"/>
<reference evidence="2" key="1">
    <citation type="submission" date="2015-04" db="EMBL/GenBank/DDBJ databases">
        <authorList>
            <person name="Syromyatnikov M.Y."/>
            <person name="Popov V.N."/>
        </authorList>
    </citation>
    <scope>NUCLEOTIDE SEQUENCE</scope>
    <source>
        <strain evidence="2">MO-1</strain>
    </source>
</reference>
<dbReference type="InterPro" id="IPR036513">
    <property type="entry name" value="STAS_dom_sf"/>
</dbReference>
<dbReference type="Gene3D" id="3.30.750.24">
    <property type="entry name" value="STAS domain"/>
    <property type="match status" value="1"/>
</dbReference>
<proteinExistence type="predicted"/>